<dbReference type="PANTHER" id="PTHR30053">
    <property type="entry name" value="ELONGATION FACTOR P"/>
    <property type="match status" value="1"/>
</dbReference>
<organism evidence="10 11">
    <name type="scientific">Candidatus Sungbacteria bacterium RIFCSPLOWO2_01_FULL_59_16</name>
    <dbReference type="NCBI Taxonomy" id="1802280"/>
    <lineage>
        <taxon>Bacteria</taxon>
        <taxon>Candidatus Sungiibacteriota</taxon>
    </lineage>
</organism>
<dbReference type="CDD" id="cd05794">
    <property type="entry name" value="S1_EF-P_repeat_2"/>
    <property type="match status" value="1"/>
</dbReference>
<comment type="caution">
    <text evidence="10">The sequence shown here is derived from an EMBL/GenBank/DDBJ whole genome shotgun (WGS) entry which is preliminary data.</text>
</comment>
<keyword evidence="4 7" id="KW-0963">Cytoplasm</keyword>
<dbReference type="NCBIfam" id="NF001810">
    <property type="entry name" value="PRK00529.1"/>
    <property type="match status" value="1"/>
</dbReference>
<evidence type="ECO:0000256" key="2">
    <source>
        <dbReference type="ARBA" id="ARBA00004815"/>
    </source>
</evidence>
<dbReference type="InterPro" id="IPR013185">
    <property type="entry name" value="Transl_elong_KOW-like"/>
</dbReference>
<evidence type="ECO:0000256" key="4">
    <source>
        <dbReference type="ARBA" id="ARBA00022490"/>
    </source>
</evidence>
<evidence type="ECO:0000313" key="10">
    <source>
        <dbReference type="EMBL" id="OHA08492.1"/>
    </source>
</evidence>
<comment type="function">
    <text evidence="7">Involved in peptide bond synthesis. Stimulates efficient translation and peptide-bond synthesis on native or reconstituted 70S ribosomes in vitro. Probably functions indirectly by altering the affinity of the ribosome for aminoacyl-tRNA, thus increasing their reactivity as acceptors for peptidyl transferase.</text>
</comment>
<dbReference type="Gene3D" id="2.40.50.140">
    <property type="entry name" value="Nucleic acid-binding proteins"/>
    <property type="match status" value="2"/>
</dbReference>
<dbReference type="FunFam" id="2.40.50.140:FF:000004">
    <property type="entry name" value="Elongation factor P"/>
    <property type="match status" value="1"/>
</dbReference>
<dbReference type="SUPFAM" id="SSF50249">
    <property type="entry name" value="Nucleic acid-binding proteins"/>
    <property type="match status" value="2"/>
</dbReference>
<dbReference type="PANTHER" id="PTHR30053:SF12">
    <property type="entry name" value="ELONGATION FACTOR P (EF-P) FAMILY PROTEIN"/>
    <property type="match status" value="1"/>
</dbReference>
<evidence type="ECO:0000256" key="7">
    <source>
        <dbReference type="HAMAP-Rule" id="MF_00141"/>
    </source>
</evidence>
<dbReference type="Proteomes" id="UP000176705">
    <property type="component" value="Unassembled WGS sequence"/>
</dbReference>
<name>A0A1G2LCI0_9BACT</name>
<dbReference type="AlphaFoldDB" id="A0A1G2LCI0"/>
<proteinExistence type="inferred from homology"/>
<dbReference type="InterPro" id="IPR012340">
    <property type="entry name" value="NA-bd_OB-fold"/>
</dbReference>
<dbReference type="GO" id="GO:0005829">
    <property type="term" value="C:cytosol"/>
    <property type="evidence" value="ECO:0007669"/>
    <property type="project" value="UniProtKB-ARBA"/>
</dbReference>
<sequence length="189" mass="20811">MLTINDLKNKMIVTIENAPYQILEVKHLHMGRGGSSVQTRIRNLATGQVFSRNFKPSDAFGEAAVEKRELSYLYAHRGEYVFTAPRKPGERYALDGEQIGDSARWLKPGTQITALFLDGKLLSITPPVKIDYRVTEAPPGLKGDTVSGATKTVTIETGTKVQTPLFVEAGDVIRVNTETGEYAERVTKA</sequence>
<dbReference type="SMART" id="SM01185">
    <property type="entry name" value="EFP"/>
    <property type="match status" value="1"/>
</dbReference>
<dbReference type="PIRSF" id="PIRSF005901">
    <property type="entry name" value="EF-P"/>
    <property type="match status" value="1"/>
</dbReference>
<feature type="domain" description="Translation elongation factor P/YeiP central" evidence="9">
    <location>
        <begin position="67"/>
        <end position="122"/>
    </location>
</feature>
<dbReference type="Pfam" id="PF01132">
    <property type="entry name" value="EFP"/>
    <property type="match status" value="1"/>
</dbReference>
<comment type="similarity">
    <text evidence="3 7">Belongs to the elongation factor P family.</text>
</comment>
<dbReference type="InterPro" id="IPR014722">
    <property type="entry name" value="Rib_uL2_dom2"/>
</dbReference>
<dbReference type="GO" id="GO:0043043">
    <property type="term" value="P:peptide biosynthetic process"/>
    <property type="evidence" value="ECO:0007669"/>
    <property type="project" value="InterPro"/>
</dbReference>
<evidence type="ECO:0000256" key="6">
    <source>
        <dbReference type="ARBA" id="ARBA00022917"/>
    </source>
</evidence>
<dbReference type="InterPro" id="IPR020599">
    <property type="entry name" value="Transl_elong_fac_P/YeiP"/>
</dbReference>
<evidence type="ECO:0000256" key="3">
    <source>
        <dbReference type="ARBA" id="ARBA00009479"/>
    </source>
</evidence>
<evidence type="ECO:0000313" key="11">
    <source>
        <dbReference type="Proteomes" id="UP000176705"/>
    </source>
</evidence>
<comment type="pathway">
    <text evidence="2 7">Protein biosynthesis; polypeptide chain elongation.</text>
</comment>
<dbReference type="STRING" id="1802280.A3B37_00105"/>
<keyword evidence="6 7" id="KW-0648">Protein biosynthesis</keyword>
<dbReference type="SUPFAM" id="SSF50104">
    <property type="entry name" value="Translation proteins SH3-like domain"/>
    <property type="match status" value="1"/>
</dbReference>
<dbReference type="Pfam" id="PF08207">
    <property type="entry name" value="EFP_N"/>
    <property type="match status" value="1"/>
</dbReference>
<dbReference type="InterPro" id="IPR011768">
    <property type="entry name" value="Transl_elongation_fac_P"/>
</dbReference>
<feature type="domain" description="Elongation factor P C-terminal" evidence="8">
    <location>
        <begin position="130"/>
        <end position="185"/>
    </location>
</feature>
<dbReference type="InterPro" id="IPR008991">
    <property type="entry name" value="Translation_prot_SH3-like_sf"/>
</dbReference>
<dbReference type="HAMAP" id="MF_00141">
    <property type="entry name" value="EF_P"/>
    <property type="match status" value="1"/>
</dbReference>
<evidence type="ECO:0000259" key="8">
    <source>
        <dbReference type="SMART" id="SM00841"/>
    </source>
</evidence>
<comment type="subcellular location">
    <subcellularLocation>
        <location evidence="1 7">Cytoplasm</location>
    </subcellularLocation>
</comment>
<dbReference type="UniPathway" id="UPA00345"/>
<reference evidence="10 11" key="1">
    <citation type="journal article" date="2016" name="Nat. Commun.">
        <title>Thousands of microbial genomes shed light on interconnected biogeochemical processes in an aquifer system.</title>
        <authorList>
            <person name="Anantharaman K."/>
            <person name="Brown C.T."/>
            <person name="Hug L.A."/>
            <person name="Sharon I."/>
            <person name="Castelle C.J."/>
            <person name="Probst A.J."/>
            <person name="Thomas B.C."/>
            <person name="Singh A."/>
            <person name="Wilkins M.J."/>
            <person name="Karaoz U."/>
            <person name="Brodie E.L."/>
            <person name="Williams K.H."/>
            <person name="Hubbard S.S."/>
            <person name="Banfield J.F."/>
        </authorList>
    </citation>
    <scope>NUCLEOTIDE SEQUENCE [LARGE SCALE GENOMIC DNA]</scope>
</reference>
<gene>
    <name evidence="7" type="primary">efp</name>
    <name evidence="10" type="ORF">A3B37_00105</name>
</gene>
<dbReference type="SMART" id="SM00841">
    <property type="entry name" value="Elong-fact-P_C"/>
    <property type="match status" value="1"/>
</dbReference>
<accession>A0A1G2LCI0</accession>
<dbReference type="EMBL" id="MHQS01000015">
    <property type="protein sequence ID" value="OHA08492.1"/>
    <property type="molecule type" value="Genomic_DNA"/>
</dbReference>
<keyword evidence="5 7" id="KW-0251">Elongation factor</keyword>
<dbReference type="InterPro" id="IPR015365">
    <property type="entry name" value="Elong-fact-P_C"/>
</dbReference>
<evidence type="ECO:0000256" key="1">
    <source>
        <dbReference type="ARBA" id="ARBA00004496"/>
    </source>
</evidence>
<dbReference type="GO" id="GO:0003746">
    <property type="term" value="F:translation elongation factor activity"/>
    <property type="evidence" value="ECO:0007669"/>
    <property type="project" value="UniProtKB-UniRule"/>
</dbReference>
<protein>
    <recommendedName>
        <fullName evidence="7">Elongation factor P</fullName>
        <shortName evidence="7">EF-P</shortName>
    </recommendedName>
</protein>
<dbReference type="Pfam" id="PF09285">
    <property type="entry name" value="Elong-fact-P_C"/>
    <property type="match status" value="1"/>
</dbReference>
<dbReference type="InterPro" id="IPR001059">
    <property type="entry name" value="Transl_elong_P/YeiP_cen"/>
</dbReference>
<dbReference type="Gene3D" id="2.30.30.30">
    <property type="match status" value="1"/>
</dbReference>
<evidence type="ECO:0000259" key="9">
    <source>
        <dbReference type="SMART" id="SM01185"/>
    </source>
</evidence>
<evidence type="ECO:0000256" key="5">
    <source>
        <dbReference type="ARBA" id="ARBA00022768"/>
    </source>
</evidence>